<dbReference type="AlphaFoldDB" id="A0A0J9XYJ5"/>
<dbReference type="EMBL" id="LN856992">
    <property type="protein sequence ID" value="CDP98011.1"/>
    <property type="molecule type" value="Genomic_DNA"/>
</dbReference>
<evidence type="ECO:0000313" key="1">
    <source>
        <dbReference type="EMBL" id="CDP98011.1"/>
    </source>
</evidence>
<gene>
    <name evidence="2" type="primary">bma-lin-31</name>
    <name evidence="1 2" type="ORF">Bm10405</name>
    <name evidence="1" type="ORF">BM_Bm10405</name>
</gene>
<proteinExistence type="predicted"/>
<protein>
    <submittedName>
        <fullName evidence="1">Bm10405</fullName>
    </submittedName>
</protein>
<name>A0A0J9XYJ5_BRUMA</name>
<dbReference type="WormBase" id="Bm10405">
    <property type="protein sequence ID" value="BM40112"/>
    <property type="gene ID" value="WBGene00230666"/>
    <property type="gene designation" value="Bma-lin-31"/>
</dbReference>
<reference evidence="1" key="1">
    <citation type="journal article" date="2007" name="Science">
        <title>Draft genome of the filarial nematode parasite Brugia malayi.</title>
        <authorList>
            <person name="Ghedin E."/>
            <person name="Wang S."/>
            <person name="Spiro D."/>
            <person name="Caler E."/>
            <person name="Zhao Q."/>
            <person name="Crabtree J."/>
            <person name="Allen J.E."/>
            <person name="Delcher A.L."/>
            <person name="Guiliano D.B."/>
            <person name="Miranda-Saavedra D."/>
            <person name="Angiuoli S.V."/>
            <person name="Creasy T."/>
            <person name="Amedeo P."/>
            <person name="Haas B."/>
            <person name="El-Sayed N.M."/>
            <person name="Wortman J.R."/>
            <person name="Feldblyum T."/>
            <person name="Tallon L."/>
            <person name="Schatz M."/>
            <person name="Shumway M."/>
            <person name="Koo H."/>
            <person name="Salzberg S.L."/>
            <person name="Schobel S."/>
            <person name="Pertea M."/>
            <person name="Pop M."/>
            <person name="White O."/>
            <person name="Barton G.J."/>
            <person name="Carlow C.K."/>
            <person name="Crawford M.J."/>
            <person name="Daub J."/>
            <person name="Dimmic M.W."/>
            <person name="Estes C.F."/>
            <person name="Foster J.M."/>
            <person name="Ganatra M."/>
            <person name="Gregory W.F."/>
            <person name="Johnson N.M."/>
            <person name="Jin J."/>
            <person name="Komuniecki R."/>
            <person name="Korf I."/>
            <person name="Kumar S."/>
            <person name="Laney S."/>
            <person name="Li B.W."/>
            <person name="Li W."/>
            <person name="Lindblom T.H."/>
            <person name="Lustigman S."/>
            <person name="Ma D."/>
            <person name="Maina C.V."/>
            <person name="Martin D.M."/>
            <person name="McCarter J.P."/>
            <person name="McReynolds L."/>
            <person name="Mitreva M."/>
            <person name="Nutman T.B."/>
            <person name="Parkinson J."/>
            <person name="Peregrin-Alvarez J.M."/>
            <person name="Poole C."/>
            <person name="Ren Q."/>
            <person name="Saunders L."/>
            <person name="Sluder A.E."/>
            <person name="Smith K."/>
            <person name="Stanke M."/>
            <person name="Unnasch T.R."/>
            <person name="Ware J."/>
            <person name="Wei A.D."/>
            <person name="Weil G."/>
            <person name="Williams D.J."/>
            <person name="Zhang Y."/>
            <person name="Williams S.A."/>
            <person name="Fraser-Liggett C."/>
            <person name="Slatko B."/>
            <person name="Blaxter M.L."/>
            <person name="Scott A.L."/>
        </authorList>
    </citation>
    <scope>NUCLEOTIDE SEQUENCE</scope>
    <source>
        <strain evidence="1">FR3</strain>
    </source>
</reference>
<accession>A0A0J9XYJ5</accession>
<sequence>MMADEWEITIGMKNMEVGDRLSSAIDVANLRCNMKFSENEEKYLEPLPSSQAATIFKHS</sequence>
<evidence type="ECO:0000313" key="2">
    <source>
        <dbReference type="WormBase" id="Bm10405"/>
    </source>
</evidence>
<reference evidence="1" key="2">
    <citation type="submission" date="2012-12" db="EMBL/GenBank/DDBJ databases">
        <authorList>
            <person name="Gao Y.W."/>
            <person name="Fan S.T."/>
            <person name="Sun H.T."/>
            <person name="Wang Z."/>
            <person name="Gao X.L."/>
            <person name="Li Y.G."/>
            <person name="Wang T.C."/>
            <person name="Zhang K."/>
            <person name="Xu W.W."/>
            <person name="Yu Z.J."/>
            <person name="Xia X.Z."/>
        </authorList>
    </citation>
    <scope>NUCLEOTIDE SEQUENCE</scope>
    <source>
        <strain evidence="1">FR3</strain>
    </source>
</reference>
<organism evidence="1">
    <name type="scientific">Brugia malayi</name>
    <name type="common">Filarial nematode worm</name>
    <dbReference type="NCBI Taxonomy" id="6279"/>
    <lineage>
        <taxon>Eukaryota</taxon>
        <taxon>Metazoa</taxon>
        <taxon>Ecdysozoa</taxon>
        <taxon>Nematoda</taxon>
        <taxon>Chromadorea</taxon>
        <taxon>Rhabditida</taxon>
        <taxon>Spirurina</taxon>
        <taxon>Spiruromorpha</taxon>
        <taxon>Filarioidea</taxon>
        <taxon>Onchocercidae</taxon>
        <taxon>Brugia</taxon>
    </lineage>
</organism>